<dbReference type="Pfam" id="PF09829">
    <property type="entry name" value="DUF2057"/>
    <property type="match status" value="1"/>
</dbReference>
<protein>
    <recommendedName>
        <fullName evidence="3">UPF0319 protein VIBHAR_06645</fullName>
    </recommendedName>
</protein>
<evidence type="ECO:0000313" key="5">
    <source>
        <dbReference type="Proteomes" id="UP000008152"/>
    </source>
</evidence>
<name>A7N4D3_VIBC1</name>
<dbReference type="HAMAP" id="MF_00789">
    <property type="entry name" value="UPF0319"/>
    <property type="match status" value="1"/>
</dbReference>
<dbReference type="KEGG" id="vha:VIBHAR_06645"/>
<sequence precursor="true">MNDALSMTTNTVLRIKTMKLIKPLTCALALAMSGMAFADVTVTVPDDVSILAANGEKVKLSGGFFASERSLTLPDGINQVVFRYSPYFSQGNDRLSVESDVIVTRFDAADAELSLQVPEYRDLRQAEDKIKDLDWKLIDASGNAIAVEQDKLIKPGMQIGRDYVREVEDYNKTGGVAAIGVATAAVQPVTLPAKIPADMKQTKPATMKADSTAEEMLHFWYQKADAETQARFKDYINQQ</sequence>
<feature type="signal peptide" evidence="3">
    <location>
        <begin position="1"/>
        <end position="38"/>
    </location>
</feature>
<dbReference type="PATRIC" id="fig|338187.36.peg.5491"/>
<dbReference type="EMBL" id="CP000790">
    <property type="protein sequence ID" value="ABU74533.1"/>
    <property type="molecule type" value="Genomic_DNA"/>
</dbReference>
<dbReference type="Proteomes" id="UP000008152">
    <property type="component" value="Chromosome II"/>
</dbReference>
<dbReference type="InterPro" id="IPR018635">
    <property type="entry name" value="UPF0319"/>
</dbReference>
<evidence type="ECO:0000256" key="3">
    <source>
        <dbReference type="HAMAP-Rule" id="MF_00789"/>
    </source>
</evidence>
<dbReference type="NCBIfam" id="NF003383">
    <property type="entry name" value="PRK04517.1"/>
    <property type="match status" value="1"/>
</dbReference>
<proteinExistence type="inferred from homology"/>
<accession>A7N4D3</accession>
<dbReference type="PANTHER" id="PTHR38108">
    <property type="entry name" value="UPF0319 PROTEIN YCCT"/>
    <property type="match status" value="1"/>
</dbReference>
<feature type="chain" id="PRO_5009007136" description="UPF0319 protein VIBHAR_06645" evidence="3">
    <location>
        <begin position="39"/>
        <end position="239"/>
    </location>
</feature>
<dbReference type="PANTHER" id="PTHR38108:SF1">
    <property type="entry name" value="UPF0319 PROTEIN YCCT"/>
    <property type="match status" value="1"/>
</dbReference>
<evidence type="ECO:0000313" key="4">
    <source>
        <dbReference type="EMBL" id="ABU74533.1"/>
    </source>
</evidence>
<comment type="similarity">
    <text evidence="1 3">Belongs to the UPF0319 family.</text>
</comment>
<dbReference type="AlphaFoldDB" id="A7N4D3"/>
<evidence type="ECO:0000256" key="2">
    <source>
        <dbReference type="ARBA" id="ARBA00022729"/>
    </source>
</evidence>
<gene>
    <name evidence="4" type="ordered locus">VIBHAR_06645</name>
</gene>
<keyword evidence="2 3" id="KW-0732">Signal</keyword>
<reference evidence="4 5" key="1">
    <citation type="submission" date="2007-08" db="EMBL/GenBank/DDBJ databases">
        <authorList>
            <consortium name="The Vibrio harveyi Genome Sequencing Project"/>
            <person name="Bassler B."/>
            <person name="Clifton S.W."/>
            <person name="Fulton L."/>
            <person name="Delehaunty K."/>
            <person name="Fronick C."/>
            <person name="Harrison M."/>
            <person name="Markivic C."/>
            <person name="Fulton R."/>
            <person name="Tin-Wollam A.-M."/>
            <person name="Shah N."/>
            <person name="Pepin K."/>
            <person name="Nash W."/>
            <person name="Thiruvilangam P."/>
            <person name="Bhonagiri V."/>
            <person name="Waters C."/>
            <person name="Tu K.C."/>
            <person name="Irgon J."/>
            <person name="Wilson R.K."/>
        </authorList>
    </citation>
    <scope>NUCLEOTIDE SEQUENCE [LARGE SCALE GENOMIC DNA]</scope>
    <source>
        <strain evidence="5">ATCC BAA-1116 / BB120</strain>
    </source>
</reference>
<organism evidence="4 5">
    <name type="scientific">Vibrio campbellii (strain ATCC BAA-1116)</name>
    <dbReference type="NCBI Taxonomy" id="2902295"/>
    <lineage>
        <taxon>Bacteria</taxon>
        <taxon>Pseudomonadati</taxon>
        <taxon>Pseudomonadota</taxon>
        <taxon>Gammaproteobacteria</taxon>
        <taxon>Vibrionales</taxon>
        <taxon>Vibrionaceae</taxon>
        <taxon>Vibrio</taxon>
    </lineage>
</organism>
<evidence type="ECO:0000256" key="1">
    <source>
        <dbReference type="ARBA" id="ARBA00008490"/>
    </source>
</evidence>